<evidence type="ECO:0000256" key="3">
    <source>
        <dbReference type="ARBA" id="ARBA00022695"/>
    </source>
</evidence>
<evidence type="ECO:0000259" key="9">
    <source>
        <dbReference type="SMART" id="SM00663"/>
    </source>
</evidence>
<evidence type="ECO:0000256" key="5">
    <source>
        <dbReference type="ARBA" id="ARBA00023163"/>
    </source>
</evidence>
<evidence type="ECO:0000313" key="10">
    <source>
        <dbReference type="EMBL" id="MFC3677168.1"/>
    </source>
</evidence>
<keyword evidence="7" id="KW-0862">Zinc</keyword>
<dbReference type="CDD" id="cd02655">
    <property type="entry name" value="RNAP_beta'_C"/>
    <property type="match status" value="1"/>
</dbReference>
<dbReference type="Pfam" id="PF04983">
    <property type="entry name" value="RNA_pol_Rpb1_3"/>
    <property type="match status" value="1"/>
</dbReference>
<dbReference type="InterPro" id="IPR000722">
    <property type="entry name" value="RNA_pol_asu"/>
</dbReference>
<evidence type="ECO:0000256" key="4">
    <source>
        <dbReference type="ARBA" id="ARBA00022723"/>
    </source>
</evidence>
<feature type="binding site" evidence="7">
    <location>
        <position position="85"/>
    </location>
    <ligand>
        <name>Zn(2+)</name>
        <dbReference type="ChEBI" id="CHEBI:29105"/>
        <label>1</label>
    </ligand>
</feature>
<evidence type="ECO:0000256" key="6">
    <source>
        <dbReference type="ARBA" id="ARBA00048552"/>
    </source>
</evidence>
<dbReference type="EMBL" id="JBHRYJ010000004">
    <property type="protein sequence ID" value="MFC3677168.1"/>
    <property type="molecule type" value="Genomic_DNA"/>
</dbReference>
<dbReference type="Gene3D" id="1.10.274.100">
    <property type="entry name" value="RNA polymerase Rpb1, domain 3"/>
    <property type="match status" value="1"/>
</dbReference>
<dbReference type="InterPro" id="IPR038120">
    <property type="entry name" value="Rpb1_funnel_sf"/>
</dbReference>
<dbReference type="RefSeq" id="WP_379728696.1">
    <property type="nucleotide sequence ID" value="NZ_JBHRYJ010000004.1"/>
</dbReference>
<feature type="binding site" evidence="7">
    <location>
        <position position="463"/>
    </location>
    <ligand>
        <name>Mg(2+)</name>
        <dbReference type="ChEBI" id="CHEBI:18420"/>
    </ligand>
</feature>
<evidence type="ECO:0000256" key="2">
    <source>
        <dbReference type="ARBA" id="ARBA00022679"/>
    </source>
</evidence>
<keyword evidence="1 7" id="KW-0240">DNA-directed RNA polymerase</keyword>
<comment type="subunit">
    <text evidence="7">The RNAP catalytic core consists of 2 alpha, 1 beta, 1 beta' and 1 omega subunit. When a sigma factor is associated with the core the holoenzyme is formed, which can initiate transcription.</text>
</comment>
<feature type="binding site" evidence="7">
    <location>
        <position position="860"/>
    </location>
    <ligand>
        <name>Zn(2+)</name>
        <dbReference type="ChEBI" id="CHEBI:29105"/>
        <label>2</label>
    </ligand>
</feature>
<feature type="binding site" evidence="7">
    <location>
        <position position="941"/>
    </location>
    <ligand>
        <name>Zn(2+)</name>
        <dbReference type="ChEBI" id="CHEBI:29105"/>
        <label>2</label>
    </ligand>
</feature>
<dbReference type="InterPro" id="IPR042102">
    <property type="entry name" value="RNA_pol_Rpb1_3_sf"/>
</dbReference>
<dbReference type="SUPFAM" id="SSF64484">
    <property type="entry name" value="beta and beta-prime subunits of DNA dependent RNA-polymerase"/>
    <property type="match status" value="1"/>
</dbReference>
<comment type="similarity">
    <text evidence="7 8">Belongs to the RNA polymerase beta' chain family.</text>
</comment>
<dbReference type="Gene3D" id="1.10.132.30">
    <property type="match status" value="1"/>
</dbReference>
<dbReference type="EC" id="2.7.7.6" evidence="7"/>
<feature type="binding site" evidence="7">
    <location>
        <position position="465"/>
    </location>
    <ligand>
        <name>Mg(2+)</name>
        <dbReference type="ChEBI" id="CHEBI:18420"/>
    </ligand>
</feature>
<dbReference type="InterPro" id="IPR007081">
    <property type="entry name" value="RNA_pol_Rpb1_5"/>
</dbReference>
<dbReference type="PANTHER" id="PTHR19376:SF54">
    <property type="entry name" value="DNA-DIRECTED RNA POLYMERASE SUBUNIT BETA"/>
    <property type="match status" value="1"/>
</dbReference>
<evidence type="ECO:0000256" key="7">
    <source>
        <dbReference type="HAMAP-Rule" id="MF_01322"/>
    </source>
</evidence>
<sequence length="1440" mass="160063">MNELSNVFGQPQGAQSFDQIQISIASPERIRSWSYGEIKKPETINYRTFKPERDGLFCARIFGPIKDYECLCGKYKRMKYRGVICEKCGVEVTLSKVRRERMGHIELASPVAHIWFLKSLPSRIGLMLDMTLKDLERILYFENYVVVEPGLSPLKQFDLLTEEQLYHAQDEYGDDAFVAKIGAEAIRDLLGAIDLEKERENIRQELAETTSELKPKKLVKRLKLVESFIDSGNRPEWMVLTVVPVIPPELRPLVPLDGGRFATSDLNDLYRRVINRNNRLKRLIELRAPDIIVRNEKRMLQESVDALFDNGRRGRVITGANKRPLKSLSDMLKGKQGRFRQNLLGKRVDYSGRSVIVVGPELKLHQCGLPKKMALELFKPFIYSKLELRGLAATVKMAKKMVEKERPEVWDILEEVIREHPVLLNRAPTLHRLGIQAFEPTLIEGKAIQLHPLVCAAFNADFDGDQMAVHVPLSLEAQLEARVLMMSTNNILSPANGKPIIVPSQDIVLGLYYTSMERAAPLGNVLKIKDTAALLKAWAEDDIILFDPKTHVELPKTAVKAELERLIQAGAVVEKTPVFSTMAEIQQALDAKAITLHHRIKSRLDTVDAEGNPVTLRVTTTPGRMLLSEILPKHKNVPFRVINQLLTKKEITNVIDVVYRHCGQKETVIFCDRIMALGFTRAFKAGISFGKDDMVVPLSKEKHIDDTRKLVGEYEQQYQDGLITQGEKYNKVIDAWAQCTDRVADEMMKVIQTDIDQETGQRKAINSIWMMAHSGARGSAAQMKQLAGMRGLMAKPSGEIIETPIISNFKEGLTVLEYFNSTHGARKGLADTALKTANSGYLTRRLVDVAQDCIITEVDCGTERGLTVREVVEGAEVIATLGERILGRSASIDIKHPLSGEVLMKAGELIEERDVDRIETAGVESVLIRSVLTCDSEVGVCGKCYGRDLARGTPVNIGEAVGVIAAQSIGEPGTQLTMRTFHIGGTAQVAEQSSLEAAYDATIKIVNRNLVTDSQGRFVVMGRNCEVVLVDGNGRERARHKVPYGARLVADEGGSVKKGQRIAEWDPYTRPIITEREGLVHYRDLVEGVSMREATDEATGISYKVVSDWKQNPKGNELRPRITLRDSKGEVLMLVSGAEARYYLSADAILSVEDGAQVHAGDVLARIPVEGTKTRDITGGLPRVAELFEARRPKDHAVIAEIDGRVEFGKDYKAKRRLVLKPAEEGVDPVEYLIPKGKHIAVQEGDFVRKGEHLLDGNPAPHDILKVMGVEALANYLVNEIQEVYRLQGVKINDKHIEVICRQMLQKVEIIDPAETTFLIGEQVDRSEFDEVNAKTEAEGRKIAKGMPVLLGITKASLQTRSFFSAASFQETTRVLTEAAVGGKVDKLVGLKENVIVGRLIPVGTGALMSRMKALAAQRDRDFADALESELQAAVGDAAD</sequence>
<organism evidence="10 11">
    <name type="scientific">Ferrovibrio xuzhouensis</name>
    <dbReference type="NCBI Taxonomy" id="1576914"/>
    <lineage>
        <taxon>Bacteria</taxon>
        <taxon>Pseudomonadati</taxon>
        <taxon>Pseudomonadota</taxon>
        <taxon>Alphaproteobacteria</taxon>
        <taxon>Rhodospirillales</taxon>
        <taxon>Rhodospirillaceae</taxon>
        <taxon>Ferrovibrio</taxon>
    </lineage>
</organism>
<feature type="binding site" evidence="7">
    <location>
        <position position="70"/>
    </location>
    <ligand>
        <name>Zn(2+)</name>
        <dbReference type="ChEBI" id="CHEBI:29105"/>
        <label>1</label>
    </ligand>
</feature>
<dbReference type="CDD" id="cd01609">
    <property type="entry name" value="RNAP_beta'_N"/>
    <property type="match status" value="1"/>
</dbReference>
<dbReference type="InterPro" id="IPR007083">
    <property type="entry name" value="RNA_pol_Rpb1_4"/>
</dbReference>
<keyword evidence="11" id="KW-1185">Reference proteome</keyword>
<feature type="binding site" evidence="7">
    <location>
        <position position="934"/>
    </location>
    <ligand>
        <name>Zn(2+)</name>
        <dbReference type="ChEBI" id="CHEBI:29105"/>
        <label>2</label>
    </ligand>
</feature>
<dbReference type="Gene3D" id="1.10.150.390">
    <property type="match status" value="1"/>
</dbReference>
<keyword evidence="4 7" id="KW-0479">Metal-binding</keyword>
<keyword evidence="5 7" id="KW-0804">Transcription</keyword>
<comment type="cofactor">
    <cofactor evidence="7">
        <name>Mg(2+)</name>
        <dbReference type="ChEBI" id="CHEBI:18420"/>
    </cofactor>
    <text evidence="7">Binds 1 Mg(2+) ion per subunit.</text>
</comment>
<dbReference type="GO" id="GO:0003899">
    <property type="term" value="F:DNA-directed RNA polymerase activity"/>
    <property type="evidence" value="ECO:0007669"/>
    <property type="project" value="UniProtKB-EC"/>
</dbReference>
<dbReference type="SMART" id="SM00663">
    <property type="entry name" value="RPOLA_N"/>
    <property type="match status" value="1"/>
</dbReference>
<feature type="binding site" evidence="7">
    <location>
        <position position="88"/>
    </location>
    <ligand>
        <name>Zn(2+)</name>
        <dbReference type="ChEBI" id="CHEBI:29105"/>
        <label>1</label>
    </ligand>
</feature>
<protein>
    <recommendedName>
        <fullName evidence="7">DNA-directed RNA polymerase subunit beta'</fullName>
        <shortName evidence="7">RNAP subunit beta'</shortName>
        <ecNumber evidence="7">2.7.7.6</ecNumber>
    </recommendedName>
    <alternativeName>
        <fullName evidence="7">RNA polymerase subunit beta'</fullName>
    </alternativeName>
    <alternativeName>
        <fullName evidence="7">Transcriptase subunit beta'</fullName>
    </alternativeName>
</protein>
<comment type="caution">
    <text evidence="10">The sequence shown here is derived from an EMBL/GenBank/DDBJ whole genome shotgun (WGS) entry which is preliminary data.</text>
</comment>
<dbReference type="NCBIfam" id="TIGR02386">
    <property type="entry name" value="rpoC_TIGR"/>
    <property type="match status" value="1"/>
</dbReference>
<dbReference type="Pfam" id="PF04997">
    <property type="entry name" value="RNA_pol_Rpb1_1"/>
    <property type="match status" value="1"/>
</dbReference>
<dbReference type="Pfam" id="PF04998">
    <property type="entry name" value="RNA_pol_Rpb1_5"/>
    <property type="match status" value="1"/>
</dbReference>
<dbReference type="InterPro" id="IPR044893">
    <property type="entry name" value="RNA_pol_Rpb1_clamp_domain"/>
</dbReference>
<dbReference type="Gene3D" id="1.10.40.90">
    <property type="match status" value="1"/>
</dbReference>
<proteinExistence type="inferred from homology"/>
<dbReference type="Gene3D" id="4.10.860.120">
    <property type="entry name" value="RNA polymerase II, clamp domain"/>
    <property type="match status" value="1"/>
</dbReference>
<dbReference type="InterPro" id="IPR006592">
    <property type="entry name" value="RNA_pol_N"/>
</dbReference>
<dbReference type="InterPro" id="IPR045867">
    <property type="entry name" value="DNA-dir_RpoC_beta_prime"/>
</dbReference>
<dbReference type="PANTHER" id="PTHR19376">
    <property type="entry name" value="DNA-DIRECTED RNA POLYMERASE"/>
    <property type="match status" value="1"/>
</dbReference>
<dbReference type="GO" id="GO:0000428">
    <property type="term" value="C:DNA-directed RNA polymerase complex"/>
    <property type="evidence" value="ECO:0007669"/>
    <property type="project" value="UniProtKB-KW"/>
</dbReference>
<gene>
    <name evidence="7 10" type="primary">rpoC</name>
    <name evidence="10" type="ORF">ACFOOQ_16550</name>
</gene>
<keyword evidence="3 7" id="KW-0548">Nucleotidyltransferase</keyword>
<evidence type="ECO:0000256" key="1">
    <source>
        <dbReference type="ARBA" id="ARBA00022478"/>
    </source>
</evidence>
<comment type="catalytic activity">
    <reaction evidence="6 7 8">
        <text>RNA(n) + a ribonucleoside 5'-triphosphate = RNA(n+1) + diphosphate</text>
        <dbReference type="Rhea" id="RHEA:21248"/>
        <dbReference type="Rhea" id="RHEA-COMP:14527"/>
        <dbReference type="Rhea" id="RHEA-COMP:17342"/>
        <dbReference type="ChEBI" id="CHEBI:33019"/>
        <dbReference type="ChEBI" id="CHEBI:61557"/>
        <dbReference type="ChEBI" id="CHEBI:140395"/>
        <dbReference type="EC" id="2.7.7.6"/>
    </reaction>
</comment>
<name>A0ABV7VJK5_9PROT</name>
<dbReference type="Gene3D" id="1.10.1790.20">
    <property type="match status" value="1"/>
</dbReference>
<dbReference type="Pfam" id="PF05000">
    <property type="entry name" value="RNA_pol_Rpb1_4"/>
    <property type="match status" value="1"/>
</dbReference>
<comment type="cofactor">
    <cofactor evidence="7">
        <name>Zn(2+)</name>
        <dbReference type="ChEBI" id="CHEBI:29105"/>
    </cofactor>
    <text evidence="7">Binds 2 Zn(2+) ions per subunit.</text>
</comment>
<dbReference type="Pfam" id="PF00623">
    <property type="entry name" value="RNA_pol_Rpb1_2"/>
    <property type="match status" value="1"/>
</dbReference>
<dbReference type="Gene3D" id="2.40.40.20">
    <property type="match status" value="1"/>
</dbReference>
<dbReference type="Gene3D" id="2.40.50.100">
    <property type="match status" value="3"/>
</dbReference>
<dbReference type="Proteomes" id="UP001595711">
    <property type="component" value="Unassembled WGS sequence"/>
</dbReference>
<feature type="binding site" evidence="7">
    <location>
        <position position="944"/>
    </location>
    <ligand>
        <name>Zn(2+)</name>
        <dbReference type="ChEBI" id="CHEBI:29105"/>
        <label>2</label>
    </ligand>
</feature>
<feature type="domain" description="RNA polymerase N-terminal" evidence="9">
    <location>
        <begin position="236"/>
        <end position="515"/>
    </location>
</feature>
<accession>A0ABV7VJK5</accession>
<dbReference type="InterPro" id="IPR012754">
    <property type="entry name" value="DNA-dir_RpoC_beta_prime_bact"/>
</dbReference>
<dbReference type="InterPro" id="IPR007080">
    <property type="entry name" value="RNA_pol_Rpb1_1"/>
</dbReference>
<evidence type="ECO:0000256" key="8">
    <source>
        <dbReference type="RuleBase" id="RU004279"/>
    </source>
</evidence>
<reference evidence="11" key="1">
    <citation type="journal article" date="2019" name="Int. J. Syst. Evol. Microbiol.">
        <title>The Global Catalogue of Microorganisms (GCM) 10K type strain sequencing project: providing services to taxonomists for standard genome sequencing and annotation.</title>
        <authorList>
            <consortium name="The Broad Institute Genomics Platform"/>
            <consortium name="The Broad Institute Genome Sequencing Center for Infectious Disease"/>
            <person name="Wu L."/>
            <person name="Ma J."/>
        </authorList>
    </citation>
    <scope>NUCLEOTIDE SEQUENCE [LARGE SCALE GENOMIC DNA]</scope>
    <source>
        <strain evidence="11">KCTC 42182</strain>
    </source>
</reference>
<comment type="function">
    <text evidence="7 8">DNA-dependent RNA polymerase catalyzes the transcription of DNA into RNA using the four ribonucleoside triphosphates as substrates.</text>
</comment>
<feature type="binding site" evidence="7">
    <location>
        <position position="461"/>
    </location>
    <ligand>
        <name>Mg(2+)</name>
        <dbReference type="ChEBI" id="CHEBI:18420"/>
    </ligand>
</feature>
<dbReference type="HAMAP" id="MF_01322">
    <property type="entry name" value="RNApol_bact_RpoC"/>
    <property type="match status" value="1"/>
</dbReference>
<dbReference type="InterPro" id="IPR007066">
    <property type="entry name" value="RNA_pol_Rpb1_3"/>
</dbReference>
<feature type="binding site" evidence="7">
    <location>
        <position position="72"/>
    </location>
    <ligand>
        <name>Zn(2+)</name>
        <dbReference type="ChEBI" id="CHEBI:29105"/>
        <label>1</label>
    </ligand>
</feature>
<evidence type="ECO:0000313" key="11">
    <source>
        <dbReference type="Proteomes" id="UP001595711"/>
    </source>
</evidence>
<keyword evidence="2 7" id="KW-0808">Transferase</keyword>
<keyword evidence="7" id="KW-0460">Magnesium</keyword>